<organism evidence="7 8">
    <name type="scientific">Pleionea litopenaei</name>
    <dbReference type="NCBI Taxonomy" id="3070815"/>
    <lineage>
        <taxon>Bacteria</taxon>
        <taxon>Pseudomonadati</taxon>
        <taxon>Pseudomonadota</taxon>
        <taxon>Gammaproteobacteria</taxon>
        <taxon>Oceanospirillales</taxon>
        <taxon>Pleioneaceae</taxon>
        <taxon>Pleionea</taxon>
    </lineage>
</organism>
<evidence type="ECO:0000256" key="4">
    <source>
        <dbReference type="ARBA" id="ARBA00023002"/>
    </source>
</evidence>
<dbReference type="Pfam" id="PF00106">
    <property type="entry name" value="adh_short"/>
    <property type="match status" value="1"/>
</dbReference>
<keyword evidence="8" id="KW-1185">Reference proteome</keyword>
<dbReference type="PANTHER" id="PTHR42808">
    <property type="entry name" value="HYDROXYSTEROID DEHYDROGENASE-LIKE PROTEIN 2"/>
    <property type="match status" value="1"/>
</dbReference>
<protein>
    <submittedName>
        <fullName evidence="7">NAD(P)-dependent oxidoreductase</fullName>
    </submittedName>
</protein>
<sequence length="273" mass="29941">MKMTNKTIFITGASRGIGRAIALAAAKEGANVVIASKSAEEHPKLQGTIFSVAEEVSALGGSALPIQLDVRKEIQVKMALEQAHLEFGSIDVLVNNAGAISLTNVEQTSPKRYDLMQSVNHRAVYTLSHYAIPYLKQSPNAHILSLCPPLNLNPKWLKDYAPYTLSKYGMTLLTLGLAEELRPYSIAVNALWPKTMIATAAIEFAVGNQNMLNNCRKPDIMADAAMSMVNSQYERFNGQTLLDEDVLKLDGVEDFSHYAVNPSEPLYPDLFLD</sequence>
<keyword evidence="3" id="KW-0521">NADP</keyword>
<dbReference type="RefSeq" id="WP_309202886.1">
    <property type="nucleotide sequence ID" value="NZ_CP133548.1"/>
</dbReference>
<dbReference type="Proteomes" id="UP001239782">
    <property type="component" value="Chromosome"/>
</dbReference>
<accession>A0AA51RUI1</accession>
<evidence type="ECO:0000256" key="5">
    <source>
        <dbReference type="ARBA" id="ARBA00023140"/>
    </source>
</evidence>
<dbReference type="GO" id="GO:0016491">
    <property type="term" value="F:oxidoreductase activity"/>
    <property type="evidence" value="ECO:0007669"/>
    <property type="project" value="UniProtKB-KW"/>
</dbReference>
<dbReference type="EMBL" id="CP133548">
    <property type="protein sequence ID" value="WMS87739.1"/>
    <property type="molecule type" value="Genomic_DNA"/>
</dbReference>
<evidence type="ECO:0000313" key="8">
    <source>
        <dbReference type="Proteomes" id="UP001239782"/>
    </source>
</evidence>
<reference evidence="7 8" key="1">
    <citation type="submission" date="2023-08" db="EMBL/GenBank/DDBJ databases">
        <title>Pleionea litopenaei sp. nov., isolated from stomach of juvenile Litopenaeus vannamei.</title>
        <authorList>
            <person name="Rho A.M."/>
            <person name="Hwang C.Y."/>
        </authorList>
    </citation>
    <scope>NUCLEOTIDE SEQUENCE [LARGE SCALE GENOMIC DNA]</scope>
    <source>
        <strain evidence="7 8">HL-JVS1</strain>
    </source>
</reference>
<dbReference type="PRINTS" id="PR00081">
    <property type="entry name" value="GDHRDH"/>
</dbReference>
<evidence type="ECO:0000313" key="7">
    <source>
        <dbReference type="EMBL" id="WMS87739.1"/>
    </source>
</evidence>
<evidence type="ECO:0000256" key="2">
    <source>
        <dbReference type="ARBA" id="ARBA00006484"/>
    </source>
</evidence>
<dbReference type="NCBIfam" id="NF006133">
    <property type="entry name" value="PRK08278.1"/>
    <property type="match status" value="1"/>
</dbReference>
<dbReference type="SUPFAM" id="SSF51735">
    <property type="entry name" value="NAD(P)-binding Rossmann-fold domains"/>
    <property type="match status" value="1"/>
</dbReference>
<dbReference type="PANTHER" id="PTHR42808:SF3">
    <property type="entry name" value="HYDROXYSTEROID DEHYDROGENASE-LIKE PROTEIN 2"/>
    <property type="match status" value="1"/>
</dbReference>
<dbReference type="PRINTS" id="PR00080">
    <property type="entry name" value="SDRFAMILY"/>
</dbReference>
<gene>
    <name evidence="7" type="ORF">Q9312_02160</name>
</gene>
<keyword evidence="5" id="KW-0576">Peroxisome</keyword>
<keyword evidence="4" id="KW-0560">Oxidoreductase</keyword>
<name>A0AA51RUI1_9GAMM</name>
<dbReference type="AlphaFoldDB" id="A0AA51RUI1"/>
<comment type="similarity">
    <text evidence="2 6">Belongs to the short-chain dehydrogenases/reductases (SDR) family.</text>
</comment>
<evidence type="ECO:0000256" key="1">
    <source>
        <dbReference type="ARBA" id="ARBA00004275"/>
    </source>
</evidence>
<comment type="subcellular location">
    <subcellularLocation>
        <location evidence="1">Peroxisome</location>
    </subcellularLocation>
</comment>
<dbReference type="InterPro" id="IPR036291">
    <property type="entry name" value="NAD(P)-bd_dom_sf"/>
</dbReference>
<dbReference type="KEGG" id="plei:Q9312_02160"/>
<proteinExistence type="inferred from homology"/>
<evidence type="ECO:0000256" key="6">
    <source>
        <dbReference type="RuleBase" id="RU000363"/>
    </source>
</evidence>
<dbReference type="Gene3D" id="3.40.50.720">
    <property type="entry name" value="NAD(P)-binding Rossmann-like Domain"/>
    <property type="match status" value="1"/>
</dbReference>
<dbReference type="FunFam" id="3.40.50.720:FF:000301">
    <property type="entry name" value="Hydroxysteroid dehydrogenase like 2"/>
    <property type="match status" value="1"/>
</dbReference>
<evidence type="ECO:0000256" key="3">
    <source>
        <dbReference type="ARBA" id="ARBA00022857"/>
    </source>
</evidence>
<dbReference type="InterPro" id="IPR002347">
    <property type="entry name" value="SDR_fam"/>
</dbReference>
<dbReference type="InterPro" id="IPR051935">
    <property type="entry name" value="HSDL2"/>
</dbReference>